<organism evidence="2 3">
    <name type="scientific">Dibothriocephalus latus</name>
    <name type="common">Fish tapeworm</name>
    <name type="synonym">Diphyllobothrium latum</name>
    <dbReference type="NCBI Taxonomy" id="60516"/>
    <lineage>
        <taxon>Eukaryota</taxon>
        <taxon>Metazoa</taxon>
        <taxon>Spiralia</taxon>
        <taxon>Lophotrochozoa</taxon>
        <taxon>Platyhelminthes</taxon>
        <taxon>Cestoda</taxon>
        <taxon>Eucestoda</taxon>
        <taxon>Diphyllobothriidea</taxon>
        <taxon>Diphyllobothriidae</taxon>
        <taxon>Dibothriocephalus</taxon>
    </lineage>
</organism>
<dbReference type="AlphaFoldDB" id="A0A3P7P8N7"/>
<keyword evidence="1" id="KW-1133">Transmembrane helix</keyword>
<keyword evidence="3" id="KW-1185">Reference proteome</keyword>
<evidence type="ECO:0000313" key="3">
    <source>
        <dbReference type="Proteomes" id="UP000281553"/>
    </source>
</evidence>
<gene>
    <name evidence="2" type="ORF">DILT_LOCUS12500</name>
</gene>
<proteinExistence type="predicted"/>
<dbReference type="Proteomes" id="UP000281553">
    <property type="component" value="Unassembled WGS sequence"/>
</dbReference>
<accession>A0A3P7P8N7</accession>
<evidence type="ECO:0000256" key="1">
    <source>
        <dbReference type="SAM" id="Phobius"/>
    </source>
</evidence>
<keyword evidence="1" id="KW-0472">Membrane</keyword>
<sequence>MNANAASQQFYQLRQASQMQQHLQGGTGIPLGGVPVGGPYLQYKSPRFFFFFFFLLLLVDFLVMPPDQYAAVSPTLLTTNKFGELSSSQSEIADEASVYASLY</sequence>
<protein>
    <submittedName>
        <fullName evidence="2">Uncharacterized protein</fullName>
    </submittedName>
</protein>
<evidence type="ECO:0000313" key="2">
    <source>
        <dbReference type="EMBL" id="VDN16669.1"/>
    </source>
</evidence>
<feature type="transmembrane region" description="Helical" evidence="1">
    <location>
        <begin position="48"/>
        <end position="64"/>
    </location>
</feature>
<reference evidence="2 3" key="1">
    <citation type="submission" date="2018-11" db="EMBL/GenBank/DDBJ databases">
        <authorList>
            <consortium name="Pathogen Informatics"/>
        </authorList>
    </citation>
    <scope>NUCLEOTIDE SEQUENCE [LARGE SCALE GENOMIC DNA]</scope>
</reference>
<name>A0A3P7P8N7_DIBLA</name>
<dbReference type="EMBL" id="UYRU01066657">
    <property type="protein sequence ID" value="VDN16669.1"/>
    <property type="molecule type" value="Genomic_DNA"/>
</dbReference>
<keyword evidence="1" id="KW-0812">Transmembrane</keyword>